<gene>
    <name evidence="1" type="ORF">NM208_g5766</name>
</gene>
<evidence type="ECO:0000313" key="2">
    <source>
        <dbReference type="Proteomes" id="UP001148629"/>
    </source>
</evidence>
<dbReference type="Proteomes" id="UP001148629">
    <property type="component" value="Unassembled WGS sequence"/>
</dbReference>
<dbReference type="EMBL" id="JANRMS010000499">
    <property type="protein sequence ID" value="KAJ3538765.1"/>
    <property type="molecule type" value="Genomic_DNA"/>
</dbReference>
<comment type="caution">
    <text evidence="1">The sequence shown here is derived from an EMBL/GenBank/DDBJ whole genome shotgun (WGS) entry which is preliminary data.</text>
</comment>
<evidence type="ECO:0000313" key="1">
    <source>
        <dbReference type="EMBL" id="KAJ3538765.1"/>
    </source>
</evidence>
<proteinExistence type="predicted"/>
<organism evidence="1 2">
    <name type="scientific">Fusarium decemcellulare</name>
    <dbReference type="NCBI Taxonomy" id="57161"/>
    <lineage>
        <taxon>Eukaryota</taxon>
        <taxon>Fungi</taxon>
        <taxon>Dikarya</taxon>
        <taxon>Ascomycota</taxon>
        <taxon>Pezizomycotina</taxon>
        <taxon>Sordariomycetes</taxon>
        <taxon>Hypocreomycetidae</taxon>
        <taxon>Hypocreales</taxon>
        <taxon>Nectriaceae</taxon>
        <taxon>Fusarium</taxon>
        <taxon>Fusarium decemcellulare species complex</taxon>
    </lineage>
</organism>
<reference evidence="1" key="1">
    <citation type="submission" date="2022-08" db="EMBL/GenBank/DDBJ databases">
        <title>Genome Sequence of Fusarium decemcellulare.</title>
        <authorList>
            <person name="Buettner E."/>
        </authorList>
    </citation>
    <scope>NUCLEOTIDE SEQUENCE</scope>
    <source>
        <strain evidence="1">Babe19</strain>
    </source>
</reference>
<protein>
    <submittedName>
        <fullName evidence="1">Uncharacterized protein</fullName>
    </submittedName>
</protein>
<name>A0ACC1SFL4_9HYPO</name>
<keyword evidence="2" id="KW-1185">Reference proteome</keyword>
<accession>A0ACC1SFL4</accession>
<sequence>MAMNNHEADQLLALYHETLDIEYLDRAIDSYAQTVVVAPHAYATLASQNPPLAEALFTRFECIKTQESLQDSIQSMRRATRVEPHEESDRPQRLAMLAHCLRRRFKRTGDKKDLVEAISSLKEADFMVRTRKENRLCTLIRRDTLLCQQPAGTQTVDDFKRADSVGKYTEVLGPELPALMTQLAELLVEQGKHGSDPDVDLSHAASLLMGAKRLCQMHRGMHTMVLDSFIRCSSERYEILNDIKCLDRNIDEQEQDLASLAESDPGKIDRTITLTSGLLARFGARGDLQDLERAQFLVRNVKRRIPPGHPQRANWVHHCANIEGWQFSITNNVEKIDDVVRLHKEAVELVSDTQGDAQRSHMLYIFSYWLIERHRLDGNVDDFNTAIETINESFKIAESKPRKVLYASMSANRLTYRFQSRGDERDLKHVIELLEQLVSAAPEPGQHHSALSDCYFARYRRSREPDDLDKSINHLHLGDEEEDRKTITRAALMSARGKERNERSDIDDGIEMLERMLRTLSKQSTLRSDCIYALGWALQGRYAKFHAKTSSIEYIGDLDRSIELVTEAIGLSNTKGIDTDVAQRLVLGTAYRYRSLITKNAEDEERALELFTGCLNSHTALPLRRIDGAVQAAKIRSSLSQPAEAAEVLKQAIDLLPALSLRSLPTLDQQQVVRNITGVASMAAAMALMAKSGPFHALMLLESGRNIIASLLTETRMDMSMLHPDLASELSEARHEVARLQSVTQDPSLPGITHITDPALSHQSVFEDRHAAEGRLLAIIDRIQADPKTRGFLQPPSLDELMSVLGDDHAIVINTAERRCDAFLINKRNGIQVVQLTSLTLASIEKQTEDLRLSRPYIDPSLLTWLWDDIASPILERLGLIGPCADHSLARLFWILTGPLTHLPIHAAGRHTDRSRNTVMDRAMSTYCSSLRGFVHSRKVKTRPLNHSKEGPVAKALLVAMDVTPGLKSLPYATEEIDMVEKQCSLLNIKPLRLKSQTRHQVLAELGSQIFHFAGHGRSDPLDPSKSGLFLHDALLTVANLREHNFGDNMPFLAYLSACLTAANDVKDLVDEGIHLLGACQLAGFRHLIGTLWQVHDNACVKIAEDVYKSLATNKMSDHSVCAALHRALVCSRNNWISGQSSAAAPPVAGSISQKSSQLGGIVLEGDTKNEKKDVHRDGTLKSGKSGSRVKADWVPYVHYGP</sequence>